<organism evidence="2 3">
    <name type="scientific">Virgibacillus litoralis</name>
    <dbReference type="NCBI Taxonomy" id="578221"/>
    <lineage>
        <taxon>Bacteria</taxon>
        <taxon>Bacillati</taxon>
        <taxon>Bacillota</taxon>
        <taxon>Bacilli</taxon>
        <taxon>Bacillales</taxon>
        <taxon>Bacillaceae</taxon>
        <taxon>Virgibacillus</taxon>
    </lineage>
</organism>
<dbReference type="InterPro" id="IPR029063">
    <property type="entry name" value="SAM-dependent_MTases_sf"/>
</dbReference>
<dbReference type="EMBL" id="JAGGKK010000011">
    <property type="protein sequence ID" value="MBP1949294.1"/>
    <property type="molecule type" value="Genomic_DNA"/>
</dbReference>
<evidence type="ECO:0000259" key="1">
    <source>
        <dbReference type="Pfam" id="PF08241"/>
    </source>
</evidence>
<dbReference type="Pfam" id="PF08241">
    <property type="entry name" value="Methyltransf_11"/>
    <property type="match status" value="1"/>
</dbReference>
<dbReference type="Proteomes" id="UP001519328">
    <property type="component" value="Unassembled WGS sequence"/>
</dbReference>
<dbReference type="Gene3D" id="3.40.50.150">
    <property type="entry name" value="Vaccinia Virus protein VP39"/>
    <property type="match status" value="1"/>
</dbReference>
<dbReference type="InterPro" id="IPR013216">
    <property type="entry name" value="Methyltransf_11"/>
</dbReference>
<accession>A0ABS4HEY4</accession>
<reference evidence="2 3" key="1">
    <citation type="submission" date="2021-03" db="EMBL/GenBank/DDBJ databases">
        <title>Genomic Encyclopedia of Type Strains, Phase IV (KMG-IV): sequencing the most valuable type-strain genomes for metagenomic binning, comparative biology and taxonomic classification.</title>
        <authorList>
            <person name="Goeker M."/>
        </authorList>
    </citation>
    <scope>NUCLEOTIDE SEQUENCE [LARGE SCALE GENOMIC DNA]</scope>
    <source>
        <strain evidence="2 3">DSM 21085</strain>
    </source>
</reference>
<protein>
    <submittedName>
        <fullName evidence="2">2-polyprenyl-3-methyl-5-hydroxy-6-metoxy-1, 4-benzoquinol methylase</fullName>
    </submittedName>
</protein>
<dbReference type="GO" id="GO:0008168">
    <property type="term" value="F:methyltransferase activity"/>
    <property type="evidence" value="ECO:0007669"/>
    <property type="project" value="UniProtKB-KW"/>
</dbReference>
<keyword evidence="2" id="KW-0808">Transferase</keyword>
<feature type="domain" description="Methyltransferase type 11" evidence="1">
    <location>
        <begin position="43"/>
        <end position="142"/>
    </location>
</feature>
<gene>
    <name evidence="2" type="ORF">J2Z82_002231</name>
</gene>
<dbReference type="CDD" id="cd02440">
    <property type="entry name" value="AdoMet_MTases"/>
    <property type="match status" value="1"/>
</dbReference>
<keyword evidence="3" id="KW-1185">Reference proteome</keyword>
<keyword evidence="2" id="KW-0489">Methyltransferase</keyword>
<dbReference type="GO" id="GO:0032259">
    <property type="term" value="P:methylation"/>
    <property type="evidence" value="ECO:0007669"/>
    <property type="project" value="UniProtKB-KW"/>
</dbReference>
<comment type="caution">
    <text evidence="2">The sequence shown here is derived from an EMBL/GenBank/DDBJ whole genome shotgun (WGS) entry which is preliminary data.</text>
</comment>
<dbReference type="SUPFAM" id="SSF53335">
    <property type="entry name" value="S-adenosyl-L-methionine-dependent methyltransferases"/>
    <property type="match status" value="1"/>
</dbReference>
<proteinExistence type="predicted"/>
<sequence length="208" mass="23513">MNMMLKDTGERVIPEKMKITNELLIEHVARYHFASEFVHGRVLDFASGAGYGTHIIAKKCKDKVNEVVGVDIDPEAVKYAQGTFYHPLSTFIEGDVTDSTVPDKLGQFDCILSFETIEHVEEESQFLANIYQMLKPGGTLILSTPFGEGRGVACGSPFHIHQLRIDEFRNLFPEYTTKEFYFQKGALIKPEDFKVTEKFPLGLAICRK</sequence>
<evidence type="ECO:0000313" key="2">
    <source>
        <dbReference type="EMBL" id="MBP1949294.1"/>
    </source>
</evidence>
<name>A0ABS4HEY4_9BACI</name>
<evidence type="ECO:0000313" key="3">
    <source>
        <dbReference type="Proteomes" id="UP001519328"/>
    </source>
</evidence>
<dbReference type="PANTHER" id="PTHR43861">
    <property type="entry name" value="TRANS-ACONITATE 2-METHYLTRANSFERASE-RELATED"/>
    <property type="match status" value="1"/>
</dbReference>